<accession>A0A1I8A6Y8</accession>
<keyword evidence="1" id="KW-1185">Reference proteome</keyword>
<proteinExistence type="predicted"/>
<dbReference type="AlphaFoldDB" id="A0A1I8A6Y8"/>
<reference evidence="2" key="1">
    <citation type="submission" date="2016-11" db="UniProtKB">
        <authorList>
            <consortium name="WormBaseParasite"/>
        </authorList>
    </citation>
    <scope>IDENTIFICATION</scope>
</reference>
<evidence type="ECO:0000313" key="1">
    <source>
        <dbReference type="Proteomes" id="UP000095287"/>
    </source>
</evidence>
<name>A0A1I8A6Y8_9BILA</name>
<protein>
    <submittedName>
        <fullName evidence="2">DUF4238 domain-containing protein</fullName>
    </submittedName>
</protein>
<organism evidence="1 2">
    <name type="scientific">Steinernema glaseri</name>
    <dbReference type="NCBI Taxonomy" id="37863"/>
    <lineage>
        <taxon>Eukaryota</taxon>
        <taxon>Metazoa</taxon>
        <taxon>Ecdysozoa</taxon>
        <taxon>Nematoda</taxon>
        <taxon>Chromadorea</taxon>
        <taxon>Rhabditida</taxon>
        <taxon>Tylenchina</taxon>
        <taxon>Panagrolaimomorpha</taxon>
        <taxon>Strongyloidoidea</taxon>
        <taxon>Steinernematidae</taxon>
        <taxon>Steinernema</taxon>
    </lineage>
</organism>
<sequence length="89" mass="10266">MLFDDIFPLCNTYESISPMKTNVLYLSERSYALAESIRRVDIRKERILSIPFARSLVIPSDARIPPLASDLWRIMLRDDGSQYIVSFPA</sequence>
<evidence type="ECO:0000313" key="2">
    <source>
        <dbReference type="WBParaSite" id="L893_g33488.t1"/>
    </source>
</evidence>
<dbReference type="WBParaSite" id="L893_g33488.t1">
    <property type="protein sequence ID" value="L893_g33488.t1"/>
    <property type="gene ID" value="L893_g33488"/>
</dbReference>
<dbReference type="Proteomes" id="UP000095287">
    <property type="component" value="Unplaced"/>
</dbReference>